<evidence type="ECO:0000313" key="2">
    <source>
        <dbReference type="EMBL" id="KAK1754827.1"/>
    </source>
</evidence>
<dbReference type="AlphaFoldDB" id="A0AAJ0F5S3"/>
<feature type="chain" id="PRO_5042506076" description="Secreted protein" evidence="1">
    <location>
        <begin position="21"/>
        <end position="304"/>
    </location>
</feature>
<dbReference type="EMBL" id="MU839834">
    <property type="protein sequence ID" value="KAK1754827.1"/>
    <property type="molecule type" value="Genomic_DNA"/>
</dbReference>
<protein>
    <recommendedName>
        <fullName evidence="4">Secreted protein</fullName>
    </recommendedName>
</protein>
<feature type="signal peptide" evidence="1">
    <location>
        <begin position="1"/>
        <end position="20"/>
    </location>
</feature>
<evidence type="ECO:0008006" key="4">
    <source>
        <dbReference type="Google" id="ProtNLM"/>
    </source>
</evidence>
<comment type="caution">
    <text evidence="2">The sequence shown here is derived from an EMBL/GenBank/DDBJ whole genome shotgun (WGS) entry which is preliminary data.</text>
</comment>
<accession>A0AAJ0F5S3</accession>
<organism evidence="2 3">
    <name type="scientific">Echria macrotheca</name>
    <dbReference type="NCBI Taxonomy" id="438768"/>
    <lineage>
        <taxon>Eukaryota</taxon>
        <taxon>Fungi</taxon>
        <taxon>Dikarya</taxon>
        <taxon>Ascomycota</taxon>
        <taxon>Pezizomycotina</taxon>
        <taxon>Sordariomycetes</taxon>
        <taxon>Sordariomycetidae</taxon>
        <taxon>Sordariales</taxon>
        <taxon>Schizotheciaceae</taxon>
        <taxon>Echria</taxon>
    </lineage>
</organism>
<gene>
    <name evidence="2" type="ORF">QBC47DRAFT_202307</name>
</gene>
<evidence type="ECO:0000256" key="1">
    <source>
        <dbReference type="SAM" id="SignalP"/>
    </source>
</evidence>
<keyword evidence="1" id="KW-0732">Signal</keyword>
<name>A0AAJ0F5S3_9PEZI</name>
<proteinExistence type="predicted"/>
<dbReference type="Proteomes" id="UP001239445">
    <property type="component" value="Unassembled WGS sequence"/>
</dbReference>
<evidence type="ECO:0000313" key="3">
    <source>
        <dbReference type="Proteomes" id="UP001239445"/>
    </source>
</evidence>
<reference evidence="2" key="1">
    <citation type="submission" date="2023-06" db="EMBL/GenBank/DDBJ databases">
        <title>Genome-scale phylogeny and comparative genomics of the fungal order Sordariales.</title>
        <authorList>
            <consortium name="Lawrence Berkeley National Laboratory"/>
            <person name="Hensen N."/>
            <person name="Bonometti L."/>
            <person name="Westerberg I."/>
            <person name="Brannstrom I.O."/>
            <person name="Guillou S."/>
            <person name="Cros-Aarteil S."/>
            <person name="Calhoun S."/>
            <person name="Haridas S."/>
            <person name="Kuo A."/>
            <person name="Mondo S."/>
            <person name="Pangilinan J."/>
            <person name="Riley R."/>
            <person name="Labutti K."/>
            <person name="Andreopoulos B."/>
            <person name="Lipzen A."/>
            <person name="Chen C."/>
            <person name="Yanf M."/>
            <person name="Daum C."/>
            <person name="Ng V."/>
            <person name="Clum A."/>
            <person name="Steindorff A."/>
            <person name="Ohm R."/>
            <person name="Martin F."/>
            <person name="Silar P."/>
            <person name="Natvig D."/>
            <person name="Lalanne C."/>
            <person name="Gautier V."/>
            <person name="Ament-Velasquez S.L."/>
            <person name="Kruys A."/>
            <person name="Hutchinson M.I."/>
            <person name="Powell A.J."/>
            <person name="Barry K."/>
            <person name="Miller A.N."/>
            <person name="Grigoriev I.V."/>
            <person name="Debuchy R."/>
            <person name="Gladieux P."/>
            <person name="Thoren M.H."/>
            <person name="Johannesson H."/>
        </authorList>
    </citation>
    <scope>NUCLEOTIDE SEQUENCE</scope>
    <source>
        <strain evidence="2">PSN4</strain>
    </source>
</reference>
<sequence length="304" mass="32958">MRPVLGLLCMIVASRGSGSARCVGTWRLFFSTTTTKTRGERVGVDSLNRWPACPLPFTEPKLRDPTCFFPGGACLATFAVCRVYGIPSLPQHSSARAKPHTLRPERGEGWSMPSLASFSPGLVSGRKHCGLFGIHWNGSGDLRYFFALERIRVIAKESRDQAFSFSGQLTFQVNPRLPALTRLGQGATPSQPSQVPPGPRGVAGVGYGEAGCGSVAFPSPSFIAFFPHARPSRAWQAALDIKQHVRLVRMLSSAGQTDDATSRKLVVRKNSDAGNPVCQFSIYPRLADEDMSREEQAQTKSASC</sequence>
<keyword evidence="3" id="KW-1185">Reference proteome</keyword>